<dbReference type="EMBL" id="BAAARV010000067">
    <property type="protein sequence ID" value="GAA2368852.1"/>
    <property type="molecule type" value="Genomic_DNA"/>
</dbReference>
<name>A0ABP5U6B0_9ACTN</name>
<evidence type="ECO:0000313" key="1">
    <source>
        <dbReference type="EMBL" id="GAA2368852.1"/>
    </source>
</evidence>
<proteinExistence type="predicted"/>
<comment type="caution">
    <text evidence="1">The sequence shown here is derived from an EMBL/GenBank/DDBJ whole genome shotgun (WGS) entry which is preliminary data.</text>
</comment>
<reference evidence="2" key="1">
    <citation type="journal article" date="2019" name="Int. J. Syst. Evol. Microbiol.">
        <title>The Global Catalogue of Microorganisms (GCM) 10K type strain sequencing project: providing services to taxonomists for standard genome sequencing and annotation.</title>
        <authorList>
            <consortium name="The Broad Institute Genomics Platform"/>
            <consortium name="The Broad Institute Genome Sequencing Center for Infectious Disease"/>
            <person name="Wu L."/>
            <person name="Ma J."/>
        </authorList>
    </citation>
    <scope>NUCLEOTIDE SEQUENCE [LARGE SCALE GENOMIC DNA]</scope>
    <source>
        <strain evidence="2">JCM 3272</strain>
    </source>
</reference>
<keyword evidence="2" id="KW-1185">Reference proteome</keyword>
<evidence type="ECO:0000313" key="2">
    <source>
        <dbReference type="Proteomes" id="UP001501444"/>
    </source>
</evidence>
<dbReference type="Proteomes" id="UP001501444">
    <property type="component" value="Unassembled WGS sequence"/>
</dbReference>
<sequence length="86" mass="9319">MVFEDDTILLEGAPRLFGIVADPLDDDHPQVVAWGHELPDQAVLTWRLGNGKSEVAVFRSAEAALAAAQQLYHARLLWTAPAAQGV</sequence>
<gene>
    <name evidence="1" type="ORF">GCM10010170_068940</name>
</gene>
<dbReference type="RefSeq" id="WP_344616757.1">
    <property type="nucleotide sequence ID" value="NZ_BAAARV010000067.1"/>
</dbReference>
<accession>A0ABP5U6B0</accession>
<organism evidence="1 2">
    <name type="scientific">Dactylosporangium salmoneum</name>
    <dbReference type="NCBI Taxonomy" id="53361"/>
    <lineage>
        <taxon>Bacteria</taxon>
        <taxon>Bacillati</taxon>
        <taxon>Actinomycetota</taxon>
        <taxon>Actinomycetes</taxon>
        <taxon>Micromonosporales</taxon>
        <taxon>Micromonosporaceae</taxon>
        <taxon>Dactylosporangium</taxon>
    </lineage>
</organism>
<protein>
    <submittedName>
        <fullName evidence="1">Uncharacterized protein</fullName>
    </submittedName>
</protein>